<proteinExistence type="predicted"/>
<evidence type="ECO:0000256" key="1">
    <source>
        <dbReference type="SAM" id="Phobius"/>
    </source>
</evidence>
<accession>A0ABU5QY88</accession>
<dbReference type="SUPFAM" id="SSF103473">
    <property type="entry name" value="MFS general substrate transporter"/>
    <property type="match status" value="1"/>
</dbReference>
<keyword evidence="1" id="KW-0472">Membrane</keyword>
<dbReference type="Proteomes" id="UP001304298">
    <property type="component" value="Unassembled WGS sequence"/>
</dbReference>
<keyword evidence="1" id="KW-1133">Transmembrane helix</keyword>
<gene>
    <name evidence="2" type="ORF">VA596_05080</name>
</gene>
<keyword evidence="1" id="KW-0812">Transmembrane</keyword>
<name>A0ABU5QY88_9PSEU</name>
<feature type="transmembrane region" description="Helical" evidence="1">
    <location>
        <begin position="113"/>
        <end position="135"/>
    </location>
</feature>
<sequence>MTMTEQQGRLAAYWERQLDRMDERELRHAQRLPGWRDRRHRRALAVVLAAADLVLVGSAAVFTMVSPWLYFGLWMGSLLVGGAAFTLLKILTGRMSGSFSRLLDEREREWRHRVTYVGYLVLVALMLVAMFYTLVVAGQAEGAFRGVMMMSALLVTGTTVPPIVLGWALPDDDPEDFDEGDTHG</sequence>
<dbReference type="EMBL" id="JAYFSI010000001">
    <property type="protein sequence ID" value="MEA5358898.1"/>
    <property type="molecule type" value="Genomic_DNA"/>
</dbReference>
<dbReference type="InterPro" id="IPR036259">
    <property type="entry name" value="MFS_trans_sf"/>
</dbReference>
<protein>
    <submittedName>
        <fullName evidence="2">Uncharacterized protein</fullName>
    </submittedName>
</protein>
<organism evidence="2 3">
    <name type="scientific">Amycolatopsis heterodermiae</name>
    <dbReference type="NCBI Taxonomy" id="3110235"/>
    <lineage>
        <taxon>Bacteria</taxon>
        <taxon>Bacillati</taxon>
        <taxon>Actinomycetota</taxon>
        <taxon>Actinomycetes</taxon>
        <taxon>Pseudonocardiales</taxon>
        <taxon>Pseudonocardiaceae</taxon>
        <taxon>Amycolatopsis</taxon>
    </lineage>
</organism>
<evidence type="ECO:0000313" key="3">
    <source>
        <dbReference type="Proteomes" id="UP001304298"/>
    </source>
</evidence>
<reference evidence="2 3" key="1">
    <citation type="submission" date="2023-12" db="EMBL/GenBank/DDBJ databases">
        <title>Amycolatopsis sp. V23-08.</title>
        <authorList>
            <person name="Somphong A."/>
        </authorList>
    </citation>
    <scope>NUCLEOTIDE SEQUENCE [LARGE SCALE GENOMIC DNA]</scope>
    <source>
        <strain evidence="2 3">V23-08</strain>
    </source>
</reference>
<feature type="transmembrane region" description="Helical" evidence="1">
    <location>
        <begin position="43"/>
        <end position="62"/>
    </location>
</feature>
<feature type="transmembrane region" description="Helical" evidence="1">
    <location>
        <begin position="68"/>
        <end position="92"/>
    </location>
</feature>
<comment type="caution">
    <text evidence="2">The sequence shown here is derived from an EMBL/GenBank/DDBJ whole genome shotgun (WGS) entry which is preliminary data.</text>
</comment>
<feature type="transmembrane region" description="Helical" evidence="1">
    <location>
        <begin position="147"/>
        <end position="169"/>
    </location>
</feature>
<evidence type="ECO:0000313" key="2">
    <source>
        <dbReference type="EMBL" id="MEA5358898.1"/>
    </source>
</evidence>
<keyword evidence="3" id="KW-1185">Reference proteome</keyword>
<dbReference type="RefSeq" id="WP_323324099.1">
    <property type="nucleotide sequence ID" value="NZ_JAYFSI010000001.1"/>
</dbReference>